<dbReference type="Pfam" id="PF04101">
    <property type="entry name" value="Glyco_tran_28_C"/>
    <property type="match status" value="1"/>
</dbReference>
<comment type="function">
    <text evidence="10">Cell wall formation. Catalyzes the transfer of a GlcNAc subunit on undecaprenyl-pyrophosphoryl-MurNAc-pentapeptide (lipid intermediate I) to form undecaprenyl-pyrophosphoryl-MurNAc-(pentapeptide)GlcNAc (lipid intermediate II).</text>
</comment>
<dbReference type="Pfam" id="PF03033">
    <property type="entry name" value="Glyco_transf_28"/>
    <property type="match status" value="1"/>
</dbReference>
<feature type="binding site" evidence="10">
    <location>
        <position position="179"/>
    </location>
    <ligand>
        <name>UDP-N-acetyl-alpha-D-glucosamine</name>
        <dbReference type="ChEBI" id="CHEBI:57705"/>
    </ligand>
</feature>
<dbReference type="EMBL" id="CP002376">
    <property type="protein sequence ID" value="AEZ59781.1"/>
    <property type="molecule type" value="Genomic_DNA"/>
</dbReference>
<name>A0AAU8PI19_TREPG</name>
<feature type="domain" description="Glycosyl transferase family 28 C-terminal" evidence="12">
    <location>
        <begin position="203"/>
        <end position="376"/>
    </location>
</feature>
<evidence type="ECO:0000256" key="5">
    <source>
        <dbReference type="ARBA" id="ARBA00022960"/>
    </source>
</evidence>
<keyword evidence="9 10" id="KW-0961">Cell wall biogenesis/degradation</keyword>
<keyword evidence="1 10" id="KW-1003">Cell membrane</keyword>
<dbReference type="InterPro" id="IPR004276">
    <property type="entry name" value="GlycoTrans_28_N"/>
</dbReference>
<dbReference type="HAMAP" id="MF_00033">
    <property type="entry name" value="MurG"/>
    <property type="match status" value="1"/>
</dbReference>
<evidence type="ECO:0000256" key="2">
    <source>
        <dbReference type="ARBA" id="ARBA00022618"/>
    </source>
</evidence>
<dbReference type="KEGG" id="tpg:TPEGAU_0523"/>
<dbReference type="PANTHER" id="PTHR21015">
    <property type="entry name" value="UDP-N-ACETYLGLUCOSAMINE--N-ACETYLMURAMYL-(PENTAPEPTIDE) PYROPHOSPHORYL-UNDECAPRENOL N-ACETYLGLUCOSAMINE TRANSFERASE 1"/>
    <property type="match status" value="1"/>
</dbReference>
<feature type="binding site" evidence="10">
    <location>
        <begin position="22"/>
        <end position="24"/>
    </location>
    <ligand>
        <name>UDP-N-acetyl-alpha-D-glucosamine</name>
        <dbReference type="ChEBI" id="CHEBI:57705"/>
    </ligand>
</feature>
<comment type="pathway">
    <text evidence="10">Cell wall biogenesis; peptidoglycan biosynthesis.</text>
</comment>
<dbReference type="GO" id="GO:0051301">
    <property type="term" value="P:cell division"/>
    <property type="evidence" value="ECO:0007669"/>
    <property type="project" value="UniProtKB-KW"/>
</dbReference>
<dbReference type="GO" id="GO:0008360">
    <property type="term" value="P:regulation of cell shape"/>
    <property type="evidence" value="ECO:0007669"/>
    <property type="project" value="UniProtKB-KW"/>
</dbReference>
<dbReference type="GeneID" id="93876292"/>
<dbReference type="GO" id="GO:0005975">
    <property type="term" value="P:carbohydrate metabolic process"/>
    <property type="evidence" value="ECO:0007669"/>
    <property type="project" value="InterPro"/>
</dbReference>
<evidence type="ECO:0000256" key="4">
    <source>
        <dbReference type="ARBA" id="ARBA00022679"/>
    </source>
</evidence>
<dbReference type="GO" id="GO:0005886">
    <property type="term" value="C:plasma membrane"/>
    <property type="evidence" value="ECO:0007669"/>
    <property type="project" value="UniProtKB-SubCell"/>
</dbReference>
<keyword evidence="4 10" id="KW-0808">Transferase</keyword>
<evidence type="ECO:0000256" key="10">
    <source>
        <dbReference type="HAMAP-Rule" id="MF_00033"/>
    </source>
</evidence>
<feature type="domain" description="Glycosyltransferase family 28 N-terminal" evidence="11">
    <location>
        <begin position="15"/>
        <end position="153"/>
    </location>
</feature>
<comment type="catalytic activity">
    <reaction evidence="10">
        <text>di-trans,octa-cis-undecaprenyl diphospho-N-acetyl-alpha-D-muramoyl-L-alanyl-D-glutamyl-meso-2,6-diaminopimeloyl-D-alanyl-D-alanine + UDP-N-acetyl-alpha-D-glucosamine = di-trans,octa-cis-undecaprenyl diphospho-[N-acetyl-alpha-D-glucosaminyl-(1-&gt;4)]-N-acetyl-alpha-D-muramoyl-L-alanyl-D-glutamyl-meso-2,6-diaminopimeloyl-D-alanyl-D-alanine + UDP + H(+)</text>
        <dbReference type="Rhea" id="RHEA:31227"/>
        <dbReference type="ChEBI" id="CHEBI:15378"/>
        <dbReference type="ChEBI" id="CHEBI:57705"/>
        <dbReference type="ChEBI" id="CHEBI:58223"/>
        <dbReference type="ChEBI" id="CHEBI:61387"/>
        <dbReference type="ChEBI" id="CHEBI:61388"/>
        <dbReference type="EC" id="2.4.1.227"/>
    </reaction>
</comment>
<keyword evidence="7 10" id="KW-0472">Membrane</keyword>
<dbReference type="Proteomes" id="UP000008192">
    <property type="component" value="Chromosome"/>
</dbReference>
<organism evidence="13 14">
    <name type="scientific">Treponema pallidum subsp. pertenue (strain Gauthier)</name>
    <dbReference type="NCBI Taxonomy" id="491080"/>
    <lineage>
        <taxon>Bacteria</taxon>
        <taxon>Pseudomonadati</taxon>
        <taxon>Spirochaetota</taxon>
        <taxon>Spirochaetia</taxon>
        <taxon>Spirochaetales</taxon>
        <taxon>Treponemataceae</taxon>
        <taxon>Treponema</taxon>
    </lineage>
</organism>
<reference evidence="14" key="1">
    <citation type="journal article" date="2012" name="PLoS Negl. Trop. Dis.">
        <title>Whole genome sequences of three Treponema pallidum ssp. pertenue strains: yaws and syphilis treponemes differ in less than 0.2% of the genome sequence.</title>
        <authorList>
            <person name="Cejkova D."/>
            <person name="Zobanikova M."/>
            <person name="Chen L."/>
            <person name="Pospisilova P."/>
            <person name="Strouhal M."/>
            <person name="Qin X."/>
            <person name="Mikalova L."/>
            <person name="Norris S.J."/>
            <person name="Muzny D.M."/>
            <person name="Gibbs R.A."/>
            <person name="Fulton L.L."/>
            <person name="Sodergren E."/>
            <person name="Weinstock G.M."/>
            <person name="Smajs D."/>
        </authorList>
    </citation>
    <scope>NUCLEOTIDE SEQUENCE [LARGE SCALE GENOMIC DNA]</scope>
    <source>
        <strain evidence="14">Gauthier</strain>
    </source>
</reference>
<feature type="binding site" evidence="10">
    <location>
        <position position="312"/>
    </location>
    <ligand>
        <name>UDP-N-acetyl-alpha-D-glucosamine</name>
        <dbReference type="ChEBI" id="CHEBI:57705"/>
    </ligand>
</feature>
<dbReference type="InterPro" id="IPR006009">
    <property type="entry name" value="GlcNAc_MurG"/>
</dbReference>
<evidence type="ECO:0000259" key="11">
    <source>
        <dbReference type="Pfam" id="PF03033"/>
    </source>
</evidence>
<dbReference type="GO" id="GO:0050511">
    <property type="term" value="F:undecaprenyldiphospho-muramoylpentapeptide beta-N-acetylglucosaminyltransferase activity"/>
    <property type="evidence" value="ECO:0007669"/>
    <property type="project" value="UniProtKB-UniRule"/>
</dbReference>
<protein>
    <recommendedName>
        <fullName evidence="10">UDP-N-acetylglucosamine--N-acetylmuramyl-(pentapeptide) pyrophosphoryl-undecaprenol N-acetylglucosamine transferase</fullName>
        <ecNumber evidence="10">2.4.1.227</ecNumber>
    </recommendedName>
    <alternativeName>
        <fullName evidence="10">Undecaprenyl-PP-MurNAc-pentapeptide-UDPGlcNAc GlcNAc transferase</fullName>
    </alternativeName>
</protein>
<evidence type="ECO:0000256" key="3">
    <source>
        <dbReference type="ARBA" id="ARBA00022676"/>
    </source>
</evidence>
<gene>
    <name evidence="10 13" type="primary">murG</name>
    <name evidence="13" type="ordered locus">TPEGAU_0523</name>
</gene>
<keyword evidence="5 10" id="KW-0133">Cell shape</keyword>
<keyword evidence="2 10" id="KW-0132">Cell division</keyword>
<dbReference type="InterPro" id="IPR007235">
    <property type="entry name" value="Glyco_trans_28_C"/>
</dbReference>
<dbReference type="RefSeq" id="WP_010881971.1">
    <property type="nucleotide sequence ID" value="NC_016843.1"/>
</dbReference>
<evidence type="ECO:0000313" key="14">
    <source>
        <dbReference type="Proteomes" id="UP000008192"/>
    </source>
</evidence>
<dbReference type="Gene3D" id="3.40.50.2000">
    <property type="entry name" value="Glycogen Phosphorylase B"/>
    <property type="match status" value="2"/>
</dbReference>
<comment type="subcellular location">
    <subcellularLocation>
        <location evidence="10">Cell inner membrane</location>
        <topology evidence="10">Peripheral membrane protein</topology>
        <orientation evidence="10">Cytoplasmic side</orientation>
    </subcellularLocation>
</comment>
<keyword evidence="8 10" id="KW-0131">Cell cycle</keyword>
<evidence type="ECO:0000313" key="13">
    <source>
        <dbReference type="EMBL" id="AEZ59781.1"/>
    </source>
</evidence>
<dbReference type="NCBIfam" id="TIGR01133">
    <property type="entry name" value="murG"/>
    <property type="match status" value="1"/>
</dbReference>
<evidence type="ECO:0000256" key="9">
    <source>
        <dbReference type="ARBA" id="ARBA00023316"/>
    </source>
</evidence>
<dbReference type="EC" id="2.4.1.227" evidence="10"/>
<keyword evidence="6 10" id="KW-0573">Peptidoglycan synthesis</keyword>
<evidence type="ECO:0000256" key="8">
    <source>
        <dbReference type="ARBA" id="ARBA00023306"/>
    </source>
</evidence>
<keyword evidence="10" id="KW-0997">Cell inner membrane</keyword>
<sequence length="384" mass="42049">MRFRARVSQSTAKCVVFTGGGTGGHIFPGIAVFQALAQQAAVRVVWIGAARGADRSIVESAGLEFCGITAGKWRRYASVRNFFDVFRVLVGTVQSYCILRALRPQALFSKGGFVSVPPCIAAWLLRIPVVTHESDISPGLATRINARFADRILVSYPHTSCYFPRARRAAVHCTGNPVRQDFFSAQAERAYQFLRIDQKKPLLTVLGGSSGARDLNARVLSCSTFLTERFYLVHQFGAGNEDQMHTITNSLSVNARHAYMSFPFIQAHLPDILAASALVLSRAGANAVWECAVLGKPMILFPLERGSSRGDQIENAEYFSAHGAACILRAQDEKGHQLVSLLTELFHPSCARIEEMARASYTLGIGNAAYDIAQQLQTFIKEGM</sequence>
<dbReference type="GO" id="GO:0009252">
    <property type="term" value="P:peptidoglycan biosynthetic process"/>
    <property type="evidence" value="ECO:0007669"/>
    <property type="project" value="UniProtKB-UniRule"/>
</dbReference>
<proteinExistence type="inferred from homology"/>
<accession>A0AAU8PI19</accession>
<comment type="similarity">
    <text evidence="10">Belongs to the glycosyltransferase 28 family. MurG subfamily.</text>
</comment>
<dbReference type="AlphaFoldDB" id="A0AAU8PI19"/>
<dbReference type="GO" id="GO:0071555">
    <property type="term" value="P:cell wall organization"/>
    <property type="evidence" value="ECO:0007669"/>
    <property type="project" value="UniProtKB-KW"/>
</dbReference>
<evidence type="ECO:0000256" key="6">
    <source>
        <dbReference type="ARBA" id="ARBA00022984"/>
    </source>
</evidence>
<evidence type="ECO:0000256" key="1">
    <source>
        <dbReference type="ARBA" id="ARBA00022475"/>
    </source>
</evidence>
<dbReference type="PANTHER" id="PTHR21015:SF27">
    <property type="entry name" value="UDP-N-ACETYLGLUCOSAMINE--N-ACETYLMURAMYL-(PENTAPEPTIDE) PYROPHOSPHORYL-UNDECAPRENOL N-ACETYLGLUCOSAMINE TRANSFERASE"/>
    <property type="match status" value="1"/>
</dbReference>
<evidence type="ECO:0000259" key="12">
    <source>
        <dbReference type="Pfam" id="PF04101"/>
    </source>
</evidence>
<dbReference type="SUPFAM" id="SSF53756">
    <property type="entry name" value="UDP-Glycosyltransferase/glycogen phosphorylase"/>
    <property type="match status" value="1"/>
</dbReference>
<keyword evidence="3 10" id="KW-0328">Glycosyltransferase</keyword>
<feature type="binding site" evidence="10">
    <location>
        <position position="209"/>
    </location>
    <ligand>
        <name>UDP-N-acetyl-alpha-D-glucosamine</name>
        <dbReference type="ChEBI" id="CHEBI:57705"/>
    </ligand>
</feature>
<evidence type="ECO:0000256" key="7">
    <source>
        <dbReference type="ARBA" id="ARBA00023136"/>
    </source>
</evidence>
<dbReference type="SMR" id="A0AAU8PI19"/>
<comment type="caution">
    <text evidence="10">Lacks conserved residue(s) required for the propagation of feature annotation.</text>
</comment>
<dbReference type="CDD" id="cd03785">
    <property type="entry name" value="GT28_MurG"/>
    <property type="match status" value="1"/>
</dbReference>